<feature type="domain" description="Prepilin peptidase A24 N-terminal" evidence="9">
    <location>
        <begin position="12"/>
        <end position="93"/>
    </location>
</feature>
<evidence type="ECO:0000256" key="5">
    <source>
        <dbReference type="ARBA" id="ARBA00022989"/>
    </source>
</evidence>
<evidence type="ECO:0000256" key="1">
    <source>
        <dbReference type="ARBA" id="ARBA00004651"/>
    </source>
</evidence>
<evidence type="ECO:0000256" key="6">
    <source>
        <dbReference type="ARBA" id="ARBA00023136"/>
    </source>
</evidence>
<dbReference type="InterPro" id="IPR010627">
    <property type="entry name" value="Prepilin_pept_A24_N"/>
</dbReference>
<keyword evidence="11" id="KW-1185">Reference proteome</keyword>
<organism evidence="10 11">
    <name type="scientific">Halobacillus karajensis</name>
    <dbReference type="NCBI Taxonomy" id="195088"/>
    <lineage>
        <taxon>Bacteria</taxon>
        <taxon>Bacillati</taxon>
        <taxon>Bacillota</taxon>
        <taxon>Bacilli</taxon>
        <taxon>Bacillales</taxon>
        <taxon>Bacillaceae</taxon>
        <taxon>Halobacillus</taxon>
    </lineage>
</organism>
<evidence type="ECO:0000256" key="2">
    <source>
        <dbReference type="ARBA" id="ARBA00005801"/>
    </source>
</evidence>
<evidence type="ECO:0000259" key="9">
    <source>
        <dbReference type="Pfam" id="PF06750"/>
    </source>
</evidence>
<evidence type="ECO:0000256" key="7">
    <source>
        <dbReference type="SAM" id="Phobius"/>
    </source>
</evidence>
<comment type="similarity">
    <text evidence="2">Belongs to the peptidase A24 family.</text>
</comment>
<dbReference type="Gene3D" id="1.20.120.1220">
    <property type="match status" value="1"/>
</dbReference>
<comment type="caution">
    <text evidence="10">The sequence shown here is derived from an EMBL/GenBank/DDBJ whole genome shotgun (WGS) entry which is preliminary data.</text>
</comment>
<dbReference type="GO" id="GO:0004190">
    <property type="term" value="F:aspartic-type endopeptidase activity"/>
    <property type="evidence" value="ECO:0007669"/>
    <property type="project" value="InterPro"/>
</dbReference>
<dbReference type="EMBL" id="CCDI010000003">
    <property type="protein sequence ID" value="CDQ24534.1"/>
    <property type="molecule type" value="Genomic_DNA"/>
</dbReference>
<keyword evidence="6 7" id="KW-0472">Membrane</keyword>
<keyword evidence="3" id="KW-1003">Cell membrane</keyword>
<evidence type="ECO:0000259" key="8">
    <source>
        <dbReference type="Pfam" id="PF01478"/>
    </source>
</evidence>
<name>A0A024P650_9BACI</name>
<sequence length="252" mass="28075">MNIIISMYVFFTGTILGSFYNVVGLRLPKNLPFAISRSYCPHCLTLLQARDLIPLLSYFLSRGKCRHCAKNISYTYLLVEFLTGILFLLAYLRLGLSSVFIGACSLISLAVIVSVSDLKYMVIPNRLLLFFGLFFVVYRFIYPLNPWYDSILGAVTGFGLIFIIIFISKGGIGAGDMKLLGTLGILLGMNLTLLTFFLAVILGTVISFSLLIFKVIGRKDPFPFGPSIVGGSMVSYLFGNSMLTFYFEAFYF</sequence>
<keyword evidence="4 7" id="KW-0812">Transmembrane</keyword>
<evidence type="ECO:0000256" key="4">
    <source>
        <dbReference type="ARBA" id="ARBA00022692"/>
    </source>
</evidence>
<gene>
    <name evidence="10" type="primary">comC</name>
    <name evidence="10" type="ORF">BN983_02821</name>
</gene>
<dbReference type="Pfam" id="PF06750">
    <property type="entry name" value="A24_N_bact"/>
    <property type="match status" value="1"/>
</dbReference>
<dbReference type="GO" id="GO:0005886">
    <property type="term" value="C:plasma membrane"/>
    <property type="evidence" value="ECO:0007669"/>
    <property type="project" value="UniProtKB-SubCell"/>
</dbReference>
<accession>A0A024P650</accession>
<feature type="transmembrane region" description="Helical" evidence="7">
    <location>
        <begin position="127"/>
        <end position="144"/>
    </location>
</feature>
<proteinExistence type="inferred from homology"/>
<dbReference type="InterPro" id="IPR050882">
    <property type="entry name" value="Prepilin_peptidase/N-MTase"/>
</dbReference>
<feature type="transmembrane region" description="Helical" evidence="7">
    <location>
        <begin position="72"/>
        <end position="92"/>
    </location>
</feature>
<reference evidence="10 11" key="2">
    <citation type="submission" date="2014-05" db="EMBL/GenBank/DDBJ databases">
        <title>Draft genome sequence of Halobacillus karajensis HK-03.</title>
        <authorList>
            <person name="Khelaifia S."/>
            <person name="Croce O."/>
            <person name="Lagier J.C."/>
            <person name="Raoult D."/>
        </authorList>
    </citation>
    <scope>NUCLEOTIDE SEQUENCE [LARGE SCALE GENOMIC DNA]</scope>
    <source>
        <strain evidence="10 11">HD-03</strain>
    </source>
</reference>
<feature type="domain" description="Prepilin type IV endopeptidase peptidase" evidence="8">
    <location>
        <begin position="105"/>
        <end position="207"/>
    </location>
</feature>
<feature type="transmembrane region" description="Helical" evidence="7">
    <location>
        <begin position="233"/>
        <end position="251"/>
    </location>
</feature>
<dbReference type="Proteomes" id="UP000028868">
    <property type="component" value="Unassembled WGS sequence"/>
</dbReference>
<dbReference type="RefSeq" id="WP_035509432.1">
    <property type="nucleotide sequence ID" value="NZ_CCDH010000001.1"/>
</dbReference>
<feature type="transmembrane region" description="Helical" evidence="7">
    <location>
        <begin position="98"/>
        <end position="115"/>
    </location>
</feature>
<comment type="subcellular location">
    <subcellularLocation>
        <location evidence="1">Cell membrane</location>
        <topology evidence="1">Multi-pass membrane protein</topology>
    </subcellularLocation>
</comment>
<keyword evidence="5 7" id="KW-1133">Transmembrane helix</keyword>
<feature type="transmembrane region" description="Helical" evidence="7">
    <location>
        <begin position="180"/>
        <end position="213"/>
    </location>
</feature>
<reference evidence="11" key="1">
    <citation type="submission" date="2014-03" db="EMBL/GenBank/DDBJ databases">
        <authorList>
            <person name="Urmite Genomes U."/>
        </authorList>
    </citation>
    <scope>NUCLEOTIDE SEQUENCE [LARGE SCALE GENOMIC DNA]</scope>
    <source>
        <strain evidence="11">HD-03</strain>
    </source>
</reference>
<feature type="transmembrane region" description="Helical" evidence="7">
    <location>
        <begin position="6"/>
        <end position="27"/>
    </location>
</feature>
<evidence type="ECO:0000313" key="10">
    <source>
        <dbReference type="EMBL" id="CDQ24534.1"/>
    </source>
</evidence>
<dbReference type="GO" id="GO:0006465">
    <property type="term" value="P:signal peptide processing"/>
    <property type="evidence" value="ECO:0007669"/>
    <property type="project" value="TreeGrafter"/>
</dbReference>
<dbReference type="PANTHER" id="PTHR30487">
    <property type="entry name" value="TYPE 4 PREPILIN-LIKE PROTEINS LEADER PEPTIDE-PROCESSING ENZYME"/>
    <property type="match status" value="1"/>
</dbReference>
<feature type="transmembrane region" description="Helical" evidence="7">
    <location>
        <begin position="150"/>
        <end position="168"/>
    </location>
</feature>
<dbReference type="PANTHER" id="PTHR30487:SF0">
    <property type="entry name" value="PREPILIN LEADER PEPTIDASE_N-METHYLTRANSFERASE-RELATED"/>
    <property type="match status" value="1"/>
</dbReference>
<evidence type="ECO:0000313" key="11">
    <source>
        <dbReference type="Proteomes" id="UP000028868"/>
    </source>
</evidence>
<dbReference type="AlphaFoldDB" id="A0A024P650"/>
<dbReference type="InterPro" id="IPR000045">
    <property type="entry name" value="Prepilin_IV_endopep_pep"/>
</dbReference>
<dbReference type="Pfam" id="PF01478">
    <property type="entry name" value="Peptidase_A24"/>
    <property type="match status" value="1"/>
</dbReference>
<protein>
    <submittedName>
        <fullName evidence="10">Late competence protein ComC</fullName>
    </submittedName>
</protein>
<evidence type="ECO:0000256" key="3">
    <source>
        <dbReference type="ARBA" id="ARBA00022475"/>
    </source>
</evidence>